<protein>
    <submittedName>
        <fullName evidence="1">Uncharacterized protein</fullName>
    </submittedName>
</protein>
<dbReference type="AlphaFoldDB" id="A0AAN8U8K4"/>
<comment type="caution">
    <text evidence="1">The sequence shown here is derived from an EMBL/GenBank/DDBJ whole genome shotgun (WGS) entry which is preliminary data.</text>
</comment>
<dbReference type="EMBL" id="JBANQN010000001">
    <property type="protein sequence ID" value="KAK6804008.1"/>
    <property type="molecule type" value="Genomic_DNA"/>
</dbReference>
<accession>A0AAN8U8K4</accession>
<proteinExistence type="predicted"/>
<name>A0AAN8U8K4_SOLBU</name>
<evidence type="ECO:0000313" key="2">
    <source>
        <dbReference type="Proteomes" id="UP001371456"/>
    </source>
</evidence>
<dbReference type="Proteomes" id="UP001371456">
    <property type="component" value="Unassembled WGS sequence"/>
</dbReference>
<organism evidence="1 2">
    <name type="scientific">Solanum bulbocastanum</name>
    <name type="common">Wild potato</name>
    <dbReference type="NCBI Taxonomy" id="147425"/>
    <lineage>
        <taxon>Eukaryota</taxon>
        <taxon>Viridiplantae</taxon>
        <taxon>Streptophyta</taxon>
        <taxon>Embryophyta</taxon>
        <taxon>Tracheophyta</taxon>
        <taxon>Spermatophyta</taxon>
        <taxon>Magnoliopsida</taxon>
        <taxon>eudicotyledons</taxon>
        <taxon>Gunneridae</taxon>
        <taxon>Pentapetalae</taxon>
        <taxon>asterids</taxon>
        <taxon>lamiids</taxon>
        <taxon>Solanales</taxon>
        <taxon>Solanaceae</taxon>
        <taxon>Solanoideae</taxon>
        <taxon>Solaneae</taxon>
        <taxon>Solanum</taxon>
    </lineage>
</organism>
<evidence type="ECO:0000313" key="1">
    <source>
        <dbReference type="EMBL" id="KAK6804008.1"/>
    </source>
</evidence>
<keyword evidence="2" id="KW-1185">Reference proteome</keyword>
<gene>
    <name evidence="1" type="ORF">RDI58_001792</name>
</gene>
<dbReference type="Gene3D" id="1.10.238.10">
    <property type="entry name" value="EF-hand"/>
    <property type="match status" value="1"/>
</dbReference>
<sequence length="72" mass="8341">MLNDKCPASAAFTYISEDTLSTFYIKFELKRMKQLCAMNKLKKVALKVISENLSKEKIILKEIFKFIDTDDS</sequence>
<reference evidence="1 2" key="1">
    <citation type="submission" date="2024-02" db="EMBL/GenBank/DDBJ databases">
        <title>de novo genome assembly of Solanum bulbocastanum strain 11H21.</title>
        <authorList>
            <person name="Hosaka A.J."/>
        </authorList>
    </citation>
    <scope>NUCLEOTIDE SEQUENCE [LARGE SCALE GENOMIC DNA]</scope>
    <source>
        <tissue evidence="1">Young leaves</tissue>
    </source>
</reference>